<sequence length="292" mass="34400">MIDKSDYVDFLDCLDRVNRAARISFHERNDSKKLETEETLFAAFLEEAEEFDEYWKEIAESKIFKYYTDLPHFKIYRKKAVKFWKTAKQIRFKTLEEFARDIVQRWFENPEYLSSEKWFFANMAECYCLDGMPAQTVLNTVLVMAQNEFEPTVTTAEAKKAAEYLKKHQSEILKQRDILDRYLKQQGFTGNSVSSRSMLKKYYLKQEERARKAEYLIEPDLLNTVLKQHDTKTIAAKRVAGSLFMLDKFVKYNPPVSAITELSNLISQELISDDTVSRHVKSLRAIRNSLKK</sequence>
<accession>A0A1X3CZX3</accession>
<dbReference type="EMBL" id="LR134313">
    <property type="protein sequence ID" value="VEF01012.1"/>
    <property type="molecule type" value="Genomic_DNA"/>
</dbReference>
<evidence type="ECO:0000313" key="1">
    <source>
        <dbReference type="EMBL" id="VEF01012.1"/>
    </source>
</evidence>
<protein>
    <submittedName>
        <fullName evidence="1">Uncharacterized protein</fullName>
    </submittedName>
</protein>
<organism evidence="1 2">
    <name type="scientific">Neisseria canis</name>
    <dbReference type="NCBI Taxonomy" id="493"/>
    <lineage>
        <taxon>Bacteria</taxon>
        <taxon>Pseudomonadati</taxon>
        <taxon>Pseudomonadota</taxon>
        <taxon>Betaproteobacteria</taxon>
        <taxon>Neisseriales</taxon>
        <taxon>Neisseriaceae</taxon>
        <taxon>Neisseria</taxon>
    </lineage>
</organism>
<dbReference type="AlphaFoldDB" id="A0A1X3CZX3"/>
<proteinExistence type="predicted"/>
<dbReference type="Proteomes" id="UP000279284">
    <property type="component" value="Chromosome"/>
</dbReference>
<reference evidence="1 2" key="1">
    <citation type="submission" date="2018-12" db="EMBL/GenBank/DDBJ databases">
        <authorList>
            <consortium name="Pathogen Informatics"/>
        </authorList>
    </citation>
    <scope>NUCLEOTIDE SEQUENCE [LARGE SCALE GENOMIC DNA]</scope>
    <source>
        <strain evidence="1 2">NCTC10296</strain>
    </source>
</reference>
<keyword evidence="2" id="KW-1185">Reference proteome</keyword>
<evidence type="ECO:0000313" key="2">
    <source>
        <dbReference type="Proteomes" id="UP000279284"/>
    </source>
</evidence>
<dbReference type="STRING" id="493.BWD07_01840"/>
<dbReference type="RefSeq" id="WP_085415678.1">
    <property type="nucleotide sequence ID" value="NZ_CAUJPY010000022.1"/>
</dbReference>
<gene>
    <name evidence="1" type="ORF">NCTC10296_01161</name>
</gene>
<dbReference type="KEGG" id="nci:NCTC10296_01161"/>
<name>A0A1X3CZX3_9NEIS</name>